<dbReference type="AlphaFoldDB" id="J7RGM5"/>
<evidence type="ECO:0000256" key="1">
    <source>
        <dbReference type="SAM" id="MobiDB-lite"/>
    </source>
</evidence>
<keyword evidence="2" id="KW-0812">Transmembrane</keyword>
<dbReference type="InParanoid" id="J7RGM5"/>
<dbReference type="Pfam" id="PF24855">
    <property type="entry name" value="DUF7729"/>
    <property type="match status" value="1"/>
</dbReference>
<feature type="compositionally biased region" description="Polar residues" evidence="1">
    <location>
        <begin position="147"/>
        <end position="158"/>
    </location>
</feature>
<feature type="compositionally biased region" description="Low complexity" evidence="1">
    <location>
        <begin position="159"/>
        <end position="191"/>
    </location>
</feature>
<feature type="region of interest" description="Disordered" evidence="1">
    <location>
        <begin position="1"/>
        <end position="58"/>
    </location>
</feature>
<feature type="compositionally biased region" description="Low complexity" evidence="1">
    <location>
        <begin position="26"/>
        <end position="58"/>
    </location>
</feature>
<dbReference type="PANTHER" id="PTHR39460">
    <property type="entry name" value="EXPRESSED PROTEIN"/>
    <property type="match status" value="1"/>
</dbReference>
<dbReference type="RefSeq" id="XP_012177505.1">
    <property type="nucleotide sequence ID" value="XM_012322115.1"/>
</dbReference>
<evidence type="ECO:0000313" key="4">
    <source>
        <dbReference type="EMBL" id="CCL98222.1"/>
    </source>
</evidence>
<sequence length="443" mass="47487">MFTPPASPVPIRTSRSHRPPAHVHGSSSDRLIPSSSPSPPSSRSSSPSPLTLPSITVSPPSPLLLQEEHLRRVLRKRRTARHTRWTVLLIPLVLIIITLSTRYLSHPAVLDVLSPDSYPPGWQNLAMSLLNGQSPRHGRHSKRGQESGATSTVISFQNTSSLPTPTSSSPSTSASSSTPSSTGDASSSVPSIPTAPVLPTPFPQPFTALPQTFSTESCQVFFENMTQAEPFRECRPFSLLFQSSEEFLEAQKNITLLNTMVWGTCNTDLGVEQCTENMGWFAEELQTACASDLSAQNELVMSTLTGLQAYSLMRSVACLPNNTSNTYCYIDAVASPQVADTDYYTLPLAIGLPNNSMPTCSLCMQDTMAEYLEQGQNLTALQATYESAAVITNAACGNGFVQEIETAVTSSALRAVGADVDRVLGWALFSAGVAVLASGGAWL</sequence>
<feature type="region of interest" description="Disordered" evidence="1">
    <location>
        <begin position="131"/>
        <end position="197"/>
    </location>
</feature>
<reference evidence="4 5" key="1">
    <citation type="journal article" date="2012" name="Appl. Environ. Microbiol.">
        <title>Short-read sequencing for genomic analysis of the brown rot fungus Fibroporia radiculosa.</title>
        <authorList>
            <person name="Tang J.D."/>
            <person name="Perkins A.D."/>
            <person name="Sonstegard T.S."/>
            <person name="Schroeder S.G."/>
            <person name="Burgess S.C."/>
            <person name="Diehl S.V."/>
        </authorList>
    </citation>
    <scope>NUCLEOTIDE SEQUENCE [LARGE SCALE GENOMIC DNA]</scope>
    <source>
        <strain evidence="4 5">TFFH 294</strain>
    </source>
</reference>
<evidence type="ECO:0000256" key="2">
    <source>
        <dbReference type="SAM" id="Phobius"/>
    </source>
</evidence>
<protein>
    <recommendedName>
        <fullName evidence="3">DUF7729 domain-containing protein</fullName>
    </recommendedName>
</protein>
<keyword evidence="5" id="KW-1185">Reference proteome</keyword>
<evidence type="ECO:0000313" key="5">
    <source>
        <dbReference type="Proteomes" id="UP000006352"/>
    </source>
</evidence>
<keyword evidence="2" id="KW-0472">Membrane</keyword>
<organism evidence="4 5">
    <name type="scientific">Fibroporia radiculosa</name>
    <dbReference type="NCBI Taxonomy" id="599839"/>
    <lineage>
        <taxon>Eukaryota</taxon>
        <taxon>Fungi</taxon>
        <taxon>Dikarya</taxon>
        <taxon>Basidiomycota</taxon>
        <taxon>Agaricomycotina</taxon>
        <taxon>Agaricomycetes</taxon>
        <taxon>Polyporales</taxon>
        <taxon>Fibroporiaceae</taxon>
        <taxon>Fibroporia</taxon>
    </lineage>
</organism>
<dbReference type="Proteomes" id="UP000006352">
    <property type="component" value="Unassembled WGS sequence"/>
</dbReference>
<keyword evidence="2" id="KW-1133">Transmembrane helix</keyword>
<dbReference type="HOGENOM" id="CLU_042319_4_1_1"/>
<dbReference type="OrthoDB" id="2564812at2759"/>
<dbReference type="GeneID" id="24093133"/>
<dbReference type="EMBL" id="HE796872">
    <property type="protein sequence ID" value="CCL98222.1"/>
    <property type="molecule type" value="Genomic_DNA"/>
</dbReference>
<dbReference type="InterPro" id="IPR056146">
    <property type="entry name" value="DUF7729"/>
</dbReference>
<accession>J7RGM5</accession>
<name>J7RGM5_9APHY</name>
<evidence type="ECO:0000259" key="3">
    <source>
        <dbReference type="Pfam" id="PF24855"/>
    </source>
</evidence>
<dbReference type="PANTHER" id="PTHR39460:SF1">
    <property type="entry name" value="C6 TRANSCRIPTION FACTOR"/>
    <property type="match status" value="1"/>
</dbReference>
<proteinExistence type="predicted"/>
<feature type="transmembrane region" description="Helical" evidence="2">
    <location>
        <begin position="85"/>
        <end position="104"/>
    </location>
</feature>
<gene>
    <name evidence="4" type="ORF">FIBRA_00216</name>
</gene>
<feature type="domain" description="DUF7729" evidence="3">
    <location>
        <begin position="201"/>
        <end position="403"/>
    </location>
</feature>